<comment type="caution">
    <text evidence="5">The sequence shown here is derived from an EMBL/GenBank/DDBJ whole genome shotgun (WGS) entry which is preliminary data.</text>
</comment>
<keyword evidence="2 5" id="KW-0548">Nucleotidyltransferase</keyword>
<evidence type="ECO:0000313" key="5">
    <source>
        <dbReference type="EMBL" id="MBD2859814.1"/>
    </source>
</evidence>
<dbReference type="SUPFAM" id="SSF53448">
    <property type="entry name" value="Nucleotide-diphospho-sugar transferases"/>
    <property type="match status" value="1"/>
</dbReference>
<reference evidence="5" key="1">
    <citation type="submission" date="2020-09" db="EMBL/GenBank/DDBJ databases">
        <authorList>
            <person name="Yoon J.-W."/>
        </authorList>
    </citation>
    <scope>NUCLEOTIDE SEQUENCE</scope>
    <source>
        <strain evidence="5">KMU-158</strain>
    </source>
</reference>
<name>A0A927C201_9GAMM</name>
<dbReference type="EMBL" id="JACXLD010000007">
    <property type="protein sequence ID" value="MBD2859814.1"/>
    <property type="molecule type" value="Genomic_DNA"/>
</dbReference>
<dbReference type="InterPro" id="IPR029044">
    <property type="entry name" value="Nucleotide-diphossugar_trans"/>
</dbReference>
<dbReference type="InterPro" id="IPR002835">
    <property type="entry name" value="CofC"/>
</dbReference>
<proteinExistence type="predicted"/>
<accession>A0A927C201</accession>
<protein>
    <submittedName>
        <fullName evidence="5">2-phospho-L-lactate guanylyltransferase</fullName>
        <ecNumber evidence="5">2.7.7.68</ecNumber>
    </submittedName>
</protein>
<evidence type="ECO:0000313" key="6">
    <source>
        <dbReference type="Proteomes" id="UP000610558"/>
    </source>
</evidence>
<dbReference type="PANTHER" id="PTHR40392">
    <property type="entry name" value="2-PHOSPHO-L-LACTATE GUANYLYLTRANSFERASE"/>
    <property type="match status" value="1"/>
</dbReference>
<dbReference type="PANTHER" id="PTHR40392:SF1">
    <property type="entry name" value="2-PHOSPHO-L-LACTATE GUANYLYLTRANSFERASE"/>
    <property type="match status" value="1"/>
</dbReference>
<evidence type="ECO:0000256" key="3">
    <source>
        <dbReference type="ARBA" id="ARBA00022741"/>
    </source>
</evidence>
<dbReference type="AlphaFoldDB" id="A0A927C201"/>
<keyword evidence="4" id="KW-0342">GTP-binding</keyword>
<dbReference type="GO" id="GO:0005525">
    <property type="term" value="F:GTP binding"/>
    <property type="evidence" value="ECO:0007669"/>
    <property type="project" value="UniProtKB-KW"/>
</dbReference>
<dbReference type="GO" id="GO:0043814">
    <property type="term" value="F:phospholactate guanylyltransferase activity"/>
    <property type="evidence" value="ECO:0007669"/>
    <property type="project" value="UniProtKB-EC"/>
</dbReference>
<dbReference type="NCBIfam" id="TIGR03552">
    <property type="entry name" value="F420_cofC"/>
    <property type="match status" value="1"/>
</dbReference>
<organism evidence="5 6">
    <name type="scientific">Spongiibacter pelagi</name>
    <dbReference type="NCBI Taxonomy" id="2760804"/>
    <lineage>
        <taxon>Bacteria</taxon>
        <taxon>Pseudomonadati</taxon>
        <taxon>Pseudomonadota</taxon>
        <taxon>Gammaproteobacteria</taxon>
        <taxon>Cellvibrionales</taxon>
        <taxon>Spongiibacteraceae</taxon>
        <taxon>Spongiibacter</taxon>
    </lineage>
</organism>
<dbReference type="RefSeq" id="WP_190766030.1">
    <property type="nucleotide sequence ID" value="NZ_JACXLD010000007.1"/>
</dbReference>
<dbReference type="Proteomes" id="UP000610558">
    <property type="component" value="Unassembled WGS sequence"/>
</dbReference>
<dbReference type="EC" id="2.7.7.68" evidence="5"/>
<keyword evidence="1 5" id="KW-0808">Transferase</keyword>
<dbReference type="Pfam" id="PF01983">
    <property type="entry name" value="CofC"/>
    <property type="match status" value="1"/>
</dbReference>
<dbReference type="Gene3D" id="3.90.550.10">
    <property type="entry name" value="Spore Coat Polysaccharide Biosynthesis Protein SpsA, Chain A"/>
    <property type="match status" value="1"/>
</dbReference>
<evidence type="ECO:0000256" key="2">
    <source>
        <dbReference type="ARBA" id="ARBA00022695"/>
    </source>
</evidence>
<evidence type="ECO:0000256" key="1">
    <source>
        <dbReference type="ARBA" id="ARBA00022679"/>
    </source>
</evidence>
<keyword evidence="3" id="KW-0547">Nucleotide-binding</keyword>
<sequence>MYAVVPVKAFHLGKQRLADCLDHAQRAALCQAMCQDVLTVLQASAQFSQCFLLANDIGLRALAEQHGAQLVMESELNAHGLNPALNALLLKQRKRGEACFIAHSDLPLLHQNEVQHIATQARGEQIVLVSDRHGTGTNILAGHWNPEVPLCFGINSLAKHQQQARLQQADVDVVQLQGASWDIDRAQDLFEASQDNPATFGTHTRALLGQIGLLNPMLSEPILSVADSYSAEQWVLG</sequence>
<gene>
    <name evidence="5" type="primary">cofC</name>
    <name evidence="5" type="ORF">IB286_12445</name>
</gene>
<keyword evidence="6" id="KW-1185">Reference proteome</keyword>
<evidence type="ECO:0000256" key="4">
    <source>
        <dbReference type="ARBA" id="ARBA00023134"/>
    </source>
</evidence>